<evidence type="ECO:0000256" key="3">
    <source>
        <dbReference type="ARBA" id="ARBA00022723"/>
    </source>
</evidence>
<organism evidence="12 13">
    <name type="scientific">Vicingus serpentipes</name>
    <dbReference type="NCBI Taxonomy" id="1926625"/>
    <lineage>
        <taxon>Bacteria</taxon>
        <taxon>Pseudomonadati</taxon>
        <taxon>Bacteroidota</taxon>
        <taxon>Flavobacteriia</taxon>
        <taxon>Flavobacteriales</taxon>
        <taxon>Vicingaceae</taxon>
        <taxon>Vicingus</taxon>
    </lineage>
</organism>
<feature type="signal peptide" evidence="9">
    <location>
        <begin position="1"/>
        <end position="22"/>
    </location>
</feature>
<dbReference type="GO" id="GO:0008237">
    <property type="term" value="F:metallopeptidase activity"/>
    <property type="evidence" value="ECO:0007669"/>
    <property type="project" value="UniProtKB-KW"/>
</dbReference>
<dbReference type="NCBIfam" id="TIGR04183">
    <property type="entry name" value="Por_Secre_tail"/>
    <property type="match status" value="1"/>
</dbReference>
<evidence type="ECO:0000256" key="8">
    <source>
        <dbReference type="ARBA" id="ARBA00023157"/>
    </source>
</evidence>
<accession>A0A5C6RTJ8</accession>
<evidence type="ECO:0000313" key="13">
    <source>
        <dbReference type="Proteomes" id="UP000321721"/>
    </source>
</evidence>
<protein>
    <submittedName>
        <fullName evidence="12">T9SS type A sorting domain-containing protein</fullName>
    </submittedName>
</protein>
<dbReference type="OrthoDB" id="6278496at2"/>
<keyword evidence="4 9" id="KW-0732">Signal</keyword>
<keyword evidence="2" id="KW-0645">Protease</keyword>
<dbReference type="InterPro" id="IPR026444">
    <property type="entry name" value="Secre_tail"/>
</dbReference>
<comment type="caution">
    <text evidence="12">The sequence shown here is derived from an EMBL/GenBank/DDBJ whole genome shotgun (WGS) entry which is preliminary data.</text>
</comment>
<gene>
    <name evidence="12" type="ORF">FRY74_07815</name>
</gene>
<dbReference type="Gene3D" id="3.40.390.10">
    <property type="entry name" value="Collagenase (Catalytic Domain)"/>
    <property type="match status" value="1"/>
</dbReference>
<dbReference type="GO" id="GO:0046872">
    <property type="term" value="F:metal ion binding"/>
    <property type="evidence" value="ECO:0007669"/>
    <property type="project" value="UniProtKB-KW"/>
</dbReference>
<keyword evidence="8" id="KW-1015">Disulfide bond</keyword>
<dbReference type="GO" id="GO:0006508">
    <property type="term" value="P:proteolysis"/>
    <property type="evidence" value="ECO:0007669"/>
    <property type="project" value="UniProtKB-KW"/>
</dbReference>
<dbReference type="PANTHER" id="PTHR47466">
    <property type="match status" value="1"/>
</dbReference>
<keyword evidence="13" id="KW-1185">Reference proteome</keyword>
<evidence type="ECO:0000256" key="1">
    <source>
        <dbReference type="ARBA" id="ARBA00008721"/>
    </source>
</evidence>
<evidence type="ECO:0000256" key="4">
    <source>
        <dbReference type="ARBA" id="ARBA00022729"/>
    </source>
</evidence>
<evidence type="ECO:0000256" key="6">
    <source>
        <dbReference type="ARBA" id="ARBA00022833"/>
    </source>
</evidence>
<dbReference type="EMBL" id="VOOS01000003">
    <property type="protein sequence ID" value="TXB65319.1"/>
    <property type="molecule type" value="Genomic_DNA"/>
</dbReference>
<dbReference type="AlphaFoldDB" id="A0A5C6RTJ8"/>
<feature type="domain" description="Peptidase M43 pregnancy-associated plasma-A" evidence="10">
    <location>
        <begin position="180"/>
        <end position="348"/>
    </location>
</feature>
<evidence type="ECO:0000313" key="12">
    <source>
        <dbReference type="EMBL" id="TXB65319.1"/>
    </source>
</evidence>
<dbReference type="Proteomes" id="UP000321721">
    <property type="component" value="Unassembled WGS sequence"/>
</dbReference>
<dbReference type="PANTHER" id="PTHR47466:SF1">
    <property type="entry name" value="METALLOPROTEASE MEP1 (AFU_ORTHOLOGUE AFUA_1G07730)-RELATED"/>
    <property type="match status" value="1"/>
</dbReference>
<dbReference type="Pfam" id="PF18962">
    <property type="entry name" value="Por_Secre_tail"/>
    <property type="match status" value="1"/>
</dbReference>
<dbReference type="InterPro" id="IPR024079">
    <property type="entry name" value="MetalloPept_cat_dom_sf"/>
</dbReference>
<keyword evidence="3" id="KW-0479">Metal-binding</keyword>
<dbReference type="InterPro" id="IPR008754">
    <property type="entry name" value="Peptidase_M43"/>
</dbReference>
<reference evidence="12 13" key="1">
    <citation type="submission" date="2019-08" db="EMBL/GenBank/DDBJ databases">
        <title>Genome of Vicingus serpentipes NCIMB 15042.</title>
        <authorList>
            <person name="Bowman J.P."/>
        </authorList>
    </citation>
    <scope>NUCLEOTIDE SEQUENCE [LARGE SCALE GENOMIC DNA]</scope>
    <source>
        <strain evidence="12 13">NCIMB 15042</strain>
    </source>
</reference>
<keyword evidence="6" id="KW-0862">Zinc</keyword>
<feature type="chain" id="PRO_5022807426" evidence="9">
    <location>
        <begin position="23"/>
        <end position="444"/>
    </location>
</feature>
<sequence length="444" mass="48247">MKIFIKLFSVFYLVGSFITIQAQQISDHCGFNHAMEYQNSLNPNYKEQANNIYRNHLENANSNNENQKKAGVTYTIPVVFHVVWNSAVPAQNLADSVLFEQINVLNEDYSRTNADTSNLRPAFLPIVGTADIQFQLACKDPSGNPTNGIVRVQTDSSFGGGALPDMASISKIQYTSQGGSDAWNTAEYLNIWVGDINSGNDPSLLGIATPPAGLPNWPAGSIPAELTDGAIIQYNAFSRNNPNLITGIPVNGRTVTHEVGHYLGVRHCAENTFGGLLGSICGDDDGLNDTPNCDQSAQGCDVSRNSCTDTIPGIGDLPDMVENYMDYSDQTCQNSFTQGQVSIMRDVIVNNRAGLLTSTGLDCPTSIEENSLANSISVYPNPSSGFVNIKSDNANFKLTVYNNLGQEIIPNFLSKTQLQLPSKGIYFLKFSSEKETLVKKIVNQ</sequence>
<keyword evidence="7" id="KW-0482">Metalloprotease</keyword>
<comment type="similarity">
    <text evidence="1">Belongs to the peptidase M43B family.</text>
</comment>
<name>A0A5C6RTJ8_9FLAO</name>
<dbReference type="RefSeq" id="WP_147100243.1">
    <property type="nucleotide sequence ID" value="NZ_VOOS01000003.1"/>
</dbReference>
<proteinExistence type="inferred from homology"/>
<dbReference type="SUPFAM" id="SSF55486">
    <property type="entry name" value="Metalloproteases ('zincins'), catalytic domain"/>
    <property type="match status" value="1"/>
</dbReference>
<evidence type="ECO:0000256" key="5">
    <source>
        <dbReference type="ARBA" id="ARBA00022801"/>
    </source>
</evidence>
<evidence type="ECO:0000259" key="10">
    <source>
        <dbReference type="Pfam" id="PF05572"/>
    </source>
</evidence>
<evidence type="ECO:0000256" key="9">
    <source>
        <dbReference type="SAM" id="SignalP"/>
    </source>
</evidence>
<dbReference type="Pfam" id="PF05572">
    <property type="entry name" value="Peptidase_M43"/>
    <property type="match status" value="1"/>
</dbReference>
<evidence type="ECO:0000259" key="11">
    <source>
        <dbReference type="Pfam" id="PF18962"/>
    </source>
</evidence>
<evidence type="ECO:0000256" key="7">
    <source>
        <dbReference type="ARBA" id="ARBA00023049"/>
    </source>
</evidence>
<keyword evidence="5" id="KW-0378">Hydrolase</keyword>
<evidence type="ECO:0000256" key="2">
    <source>
        <dbReference type="ARBA" id="ARBA00022670"/>
    </source>
</evidence>
<feature type="domain" description="Secretion system C-terminal sorting" evidence="11">
    <location>
        <begin position="378"/>
        <end position="442"/>
    </location>
</feature>